<keyword evidence="2" id="KW-0560">Oxidoreductase</keyword>
<evidence type="ECO:0000313" key="4">
    <source>
        <dbReference type="EMBL" id="GAG19121.1"/>
    </source>
</evidence>
<dbReference type="AlphaFoldDB" id="X0X2A7"/>
<dbReference type="InterPro" id="IPR000415">
    <property type="entry name" value="Nitroreductase-like"/>
</dbReference>
<proteinExistence type="inferred from homology"/>
<comment type="similarity">
    <text evidence="1">Belongs to the nitroreductase family.</text>
</comment>
<feature type="domain" description="Nitroreductase" evidence="3">
    <location>
        <begin position="33"/>
        <end position="108"/>
    </location>
</feature>
<sequence length="136" mass="15160">LAPTARNEQPWEFVVVSDANLKKQISELAPNGQFIKDAPALIVIFCKDTKYYLEDGCAATENILLAAHALGLGSCWVAGDKKPYCDTVKKLLHLPGEYKLVSMISLGYAVSEGELHRKRKLEEVLHWEDFKKGGTR</sequence>
<accession>X0X2A7</accession>
<dbReference type="InterPro" id="IPR029479">
    <property type="entry name" value="Nitroreductase"/>
</dbReference>
<dbReference type="PANTHER" id="PTHR43673:SF10">
    <property type="entry name" value="NADH DEHYDROGENASE_NAD(P)H NITROREDUCTASE XCC3605-RELATED"/>
    <property type="match status" value="1"/>
</dbReference>
<dbReference type="Gene3D" id="3.40.109.10">
    <property type="entry name" value="NADH Oxidase"/>
    <property type="match status" value="1"/>
</dbReference>
<evidence type="ECO:0000256" key="1">
    <source>
        <dbReference type="ARBA" id="ARBA00007118"/>
    </source>
</evidence>
<dbReference type="GO" id="GO:0016491">
    <property type="term" value="F:oxidoreductase activity"/>
    <property type="evidence" value="ECO:0007669"/>
    <property type="project" value="UniProtKB-KW"/>
</dbReference>
<dbReference type="EMBL" id="BARS01036806">
    <property type="protein sequence ID" value="GAG19121.1"/>
    <property type="molecule type" value="Genomic_DNA"/>
</dbReference>
<reference evidence="4" key="1">
    <citation type="journal article" date="2014" name="Front. Microbiol.">
        <title>High frequency of phylogenetically diverse reductive dehalogenase-homologous genes in deep subseafloor sedimentary metagenomes.</title>
        <authorList>
            <person name="Kawai M."/>
            <person name="Futagami T."/>
            <person name="Toyoda A."/>
            <person name="Takaki Y."/>
            <person name="Nishi S."/>
            <person name="Hori S."/>
            <person name="Arai W."/>
            <person name="Tsubouchi T."/>
            <person name="Morono Y."/>
            <person name="Uchiyama I."/>
            <person name="Ito T."/>
            <person name="Fujiyama A."/>
            <person name="Inagaki F."/>
            <person name="Takami H."/>
        </authorList>
    </citation>
    <scope>NUCLEOTIDE SEQUENCE</scope>
    <source>
        <strain evidence="4">Expedition CK06-06</strain>
    </source>
</reference>
<gene>
    <name evidence="4" type="ORF">S01H1_56518</name>
</gene>
<comment type="caution">
    <text evidence="4">The sequence shown here is derived from an EMBL/GenBank/DDBJ whole genome shotgun (WGS) entry which is preliminary data.</text>
</comment>
<evidence type="ECO:0000259" key="3">
    <source>
        <dbReference type="Pfam" id="PF00881"/>
    </source>
</evidence>
<evidence type="ECO:0000256" key="2">
    <source>
        <dbReference type="ARBA" id="ARBA00023002"/>
    </source>
</evidence>
<feature type="non-terminal residue" evidence="4">
    <location>
        <position position="1"/>
    </location>
</feature>
<dbReference type="PANTHER" id="PTHR43673">
    <property type="entry name" value="NAD(P)H NITROREDUCTASE YDGI-RELATED"/>
    <property type="match status" value="1"/>
</dbReference>
<dbReference type="SUPFAM" id="SSF55469">
    <property type="entry name" value="FMN-dependent nitroreductase-like"/>
    <property type="match status" value="1"/>
</dbReference>
<organism evidence="4">
    <name type="scientific">marine sediment metagenome</name>
    <dbReference type="NCBI Taxonomy" id="412755"/>
    <lineage>
        <taxon>unclassified sequences</taxon>
        <taxon>metagenomes</taxon>
        <taxon>ecological metagenomes</taxon>
    </lineage>
</organism>
<name>X0X2A7_9ZZZZ</name>
<protein>
    <recommendedName>
        <fullName evidence="3">Nitroreductase domain-containing protein</fullName>
    </recommendedName>
</protein>
<dbReference type="Pfam" id="PF00881">
    <property type="entry name" value="Nitroreductase"/>
    <property type="match status" value="1"/>
</dbReference>